<feature type="chain" id="PRO_5042842900" description="non-specific serine/threonine protein kinase" evidence="22">
    <location>
        <begin position="28"/>
        <end position="996"/>
    </location>
</feature>
<comment type="catalytic activity">
    <reaction evidence="19">
        <text>L-threonyl-[protein] + ATP = O-phospho-L-threonyl-[protein] + ADP + H(+)</text>
        <dbReference type="Rhea" id="RHEA:46608"/>
        <dbReference type="Rhea" id="RHEA-COMP:11060"/>
        <dbReference type="Rhea" id="RHEA-COMP:11605"/>
        <dbReference type="ChEBI" id="CHEBI:15378"/>
        <dbReference type="ChEBI" id="CHEBI:30013"/>
        <dbReference type="ChEBI" id="CHEBI:30616"/>
        <dbReference type="ChEBI" id="CHEBI:61977"/>
        <dbReference type="ChEBI" id="CHEBI:456216"/>
        <dbReference type="EC" id="2.7.11.1"/>
    </reaction>
</comment>
<keyword evidence="8 21" id="KW-0812">Transmembrane</keyword>
<dbReference type="FunFam" id="3.80.10.10:FF:000129">
    <property type="entry name" value="Leucine-rich repeat receptor-like kinase"/>
    <property type="match status" value="1"/>
</dbReference>
<keyword evidence="7" id="KW-0808">Transferase</keyword>
<keyword evidence="5" id="KW-0723">Serine/threonine-protein kinase</keyword>
<dbReference type="EMBL" id="CP136895">
    <property type="protein sequence ID" value="WOL11065.1"/>
    <property type="molecule type" value="Genomic_DNA"/>
</dbReference>
<dbReference type="Pfam" id="PF07714">
    <property type="entry name" value="PK_Tyr_Ser-Thr"/>
    <property type="match status" value="1"/>
</dbReference>
<dbReference type="InterPro" id="IPR051716">
    <property type="entry name" value="Plant_RL_S/T_kinase"/>
</dbReference>
<proteinExistence type="inferred from homology"/>
<dbReference type="Gene3D" id="3.30.200.20">
    <property type="entry name" value="Phosphorylase Kinase, domain 1"/>
    <property type="match status" value="1"/>
</dbReference>
<reference evidence="24 25" key="1">
    <citation type="submission" date="2023-10" db="EMBL/GenBank/DDBJ databases">
        <title>Chromosome-scale genome assembly provides insights into flower coloration mechanisms of Canna indica.</title>
        <authorList>
            <person name="Li C."/>
        </authorList>
    </citation>
    <scope>NUCLEOTIDE SEQUENCE [LARGE SCALE GENOMIC DNA]</scope>
    <source>
        <tissue evidence="24">Flower</tissue>
    </source>
</reference>
<evidence type="ECO:0000256" key="8">
    <source>
        <dbReference type="ARBA" id="ARBA00022692"/>
    </source>
</evidence>
<evidence type="ECO:0000256" key="17">
    <source>
        <dbReference type="ARBA" id="ARBA00023170"/>
    </source>
</evidence>
<keyword evidence="13" id="KW-0221">Differentiation</keyword>
<keyword evidence="18" id="KW-0325">Glycoprotein</keyword>
<evidence type="ECO:0000259" key="23">
    <source>
        <dbReference type="PROSITE" id="PS50011"/>
    </source>
</evidence>
<dbReference type="GO" id="GO:0010075">
    <property type="term" value="P:regulation of meristem growth"/>
    <property type="evidence" value="ECO:0007669"/>
    <property type="project" value="UniProtKB-ARBA"/>
</dbReference>
<protein>
    <recommendedName>
        <fullName evidence="3">non-specific serine/threonine protein kinase</fullName>
        <ecNumber evidence="3">2.7.11.1</ecNumber>
    </recommendedName>
</protein>
<evidence type="ECO:0000256" key="14">
    <source>
        <dbReference type="ARBA" id="ARBA00022840"/>
    </source>
</evidence>
<evidence type="ECO:0000256" key="4">
    <source>
        <dbReference type="ARBA" id="ARBA00022473"/>
    </source>
</evidence>
<gene>
    <name evidence="24" type="ORF">Cni_G19826</name>
</gene>
<dbReference type="InterPro" id="IPR001245">
    <property type="entry name" value="Ser-Thr/Tyr_kinase_cat_dom"/>
</dbReference>
<dbReference type="GO" id="GO:0005524">
    <property type="term" value="F:ATP binding"/>
    <property type="evidence" value="ECO:0007669"/>
    <property type="project" value="UniProtKB-KW"/>
</dbReference>
<evidence type="ECO:0000256" key="2">
    <source>
        <dbReference type="ARBA" id="ARBA00008684"/>
    </source>
</evidence>
<keyword evidence="4" id="KW-0217">Developmental protein</keyword>
<comment type="catalytic activity">
    <reaction evidence="20">
        <text>L-seryl-[protein] + ATP = O-phospho-L-seryl-[protein] + ADP + H(+)</text>
        <dbReference type="Rhea" id="RHEA:17989"/>
        <dbReference type="Rhea" id="RHEA-COMP:9863"/>
        <dbReference type="Rhea" id="RHEA-COMP:11604"/>
        <dbReference type="ChEBI" id="CHEBI:15378"/>
        <dbReference type="ChEBI" id="CHEBI:29999"/>
        <dbReference type="ChEBI" id="CHEBI:30616"/>
        <dbReference type="ChEBI" id="CHEBI:83421"/>
        <dbReference type="ChEBI" id="CHEBI:456216"/>
        <dbReference type="EC" id="2.7.11.1"/>
    </reaction>
</comment>
<keyword evidence="10" id="KW-0677">Repeat</keyword>
<dbReference type="InterPro" id="IPR032675">
    <property type="entry name" value="LRR_dom_sf"/>
</dbReference>
<evidence type="ECO:0000256" key="6">
    <source>
        <dbReference type="ARBA" id="ARBA00022614"/>
    </source>
</evidence>
<feature type="transmembrane region" description="Helical" evidence="21">
    <location>
        <begin position="660"/>
        <end position="679"/>
    </location>
</feature>
<dbReference type="FunFam" id="3.80.10.10:FF:000371">
    <property type="entry name" value="Leucine-rich repeat receptor-like serine/threonine-protein kinase BAM3"/>
    <property type="match status" value="1"/>
</dbReference>
<keyword evidence="17 24" id="KW-0675">Receptor</keyword>
<dbReference type="SMART" id="SM00220">
    <property type="entry name" value="S_TKc"/>
    <property type="match status" value="1"/>
</dbReference>
<comment type="subcellular location">
    <subcellularLocation>
        <location evidence="1">Membrane</location>
        <topology evidence="1">Single-pass membrane protein</topology>
    </subcellularLocation>
</comment>
<dbReference type="GO" id="GO:0016020">
    <property type="term" value="C:membrane"/>
    <property type="evidence" value="ECO:0007669"/>
    <property type="project" value="UniProtKB-SubCell"/>
</dbReference>
<dbReference type="Proteomes" id="UP001327560">
    <property type="component" value="Chromosome 6"/>
</dbReference>
<dbReference type="Pfam" id="PF00560">
    <property type="entry name" value="LRR_1"/>
    <property type="match status" value="8"/>
</dbReference>
<dbReference type="Gene3D" id="1.10.510.10">
    <property type="entry name" value="Transferase(Phosphotransferase) domain 1"/>
    <property type="match status" value="1"/>
</dbReference>
<dbReference type="SUPFAM" id="SSF52047">
    <property type="entry name" value="RNI-like"/>
    <property type="match status" value="1"/>
</dbReference>
<dbReference type="InterPro" id="IPR001611">
    <property type="entry name" value="Leu-rich_rpt"/>
</dbReference>
<evidence type="ECO:0000256" key="15">
    <source>
        <dbReference type="ARBA" id="ARBA00022989"/>
    </source>
</evidence>
<evidence type="ECO:0000256" key="18">
    <source>
        <dbReference type="ARBA" id="ARBA00023180"/>
    </source>
</evidence>
<evidence type="ECO:0000256" key="20">
    <source>
        <dbReference type="ARBA" id="ARBA00048679"/>
    </source>
</evidence>
<dbReference type="SMART" id="SM00369">
    <property type="entry name" value="LRR_TYP"/>
    <property type="match status" value="6"/>
</dbReference>
<keyword evidence="6" id="KW-0433">Leucine-rich repeat</keyword>
<evidence type="ECO:0000256" key="9">
    <source>
        <dbReference type="ARBA" id="ARBA00022729"/>
    </source>
</evidence>
<dbReference type="SUPFAM" id="SSF52058">
    <property type="entry name" value="L domain-like"/>
    <property type="match status" value="1"/>
</dbReference>
<evidence type="ECO:0000256" key="7">
    <source>
        <dbReference type="ARBA" id="ARBA00022679"/>
    </source>
</evidence>
<dbReference type="GO" id="GO:0030154">
    <property type="term" value="P:cell differentiation"/>
    <property type="evidence" value="ECO:0007669"/>
    <property type="project" value="UniProtKB-KW"/>
</dbReference>
<evidence type="ECO:0000256" key="3">
    <source>
        <dbReference type="ARBA" id="ARBA00012513"/>
    </source>
</evidence>
<dbReference type="InterPro" id="IPR000719">
    <property type="entry name" value="Prot_kinase_dom"/>
</dbReference>
<evidence type="ECO:0000256" key="13">
    <source>
        <dbReference type="ARBA" id="ARBA00022782"/>
    </source>
</evidence>
<dbReference type="GO" id="GO:0004674">
    <property type="term" value="F:protein serine/threonine kinase activity"/>
    <property type="evidence" value="ECO:0007669"/>
    <property type="project" value="UniProtKB-KW"/>
</dbReference>
<sequence>MAPLLGARLLFCLSSSLLLFALPSSSSTPSRSHSLSLRRQASILVSIRQSFRTSDPFFQSWTLLNHAALCSWNGVRCDEAKRAVVELDVSNMNISGVLSPKIAELKSLASISVPGNSFSGEFPSSVSALSSLKLLNISNNHFNGTLEWNFSRMVGLEVLDAYNNDFFGSLPVALSELPTLRHLDLGGNYFTGTIPAEYGEFRAISYLSLAGNNLVGRIPSELGNLTNLEQIYLGYYNEFEGGIPTELGRLINLVHLDLSSCGLEGEIPHQIGNLKNLDTLFLQTNQLTGTIPSQIGNLSRLRYLDLSNNALTGEIPKEFANLRELKLLHMFINQFHGEIPVFIAELPNLEVLKLWQNNFTSIIPSELGQNCRLRELDLSSNKLTGLVPKALCLGKKLEILILLNNFLFGPLLDDLGECTSLVRVRMGQNYLNGSIPRGFLYLPELSLMELQNNYLSGIIIDEPERSPGTLGQLNLSNNRLFGPLPSSIGNFSALQILLLSGNQFTGEIPSQIGLVKHLLKIDMSKNNFSGRLPPEIGDCLFLTYLDLSQNQLTEDIPSQVAQIRILNYLNVSWNQLSGSIPKEIGSMKSLTSADFSHNDLSGRVPETGQFAYFNASSFLANPQLCGPSNLNPCNISASSQLESDRQHRSFKLQLPGKSKFLLALGLLFCSIVFAVTVVIKTRLMMKRNLKSWKLTAFQKLEFGSDEIVECLNDNYIIGRGGAGIVYRGTMPNGKEVAVKRLLGISKGSTHDNGFSAEIQTLGKIRHRNIVRLLAFCSNKECNLLVYEYMPNGNLGELLHGKRAGYLNWEMRLRIAIEAAKGMCYLHHDCRPPILHRDVKSNNILLDANFEAHVADFGLAKYLRDTGTSECMSAIAGSYGYIAPEYAYTLKVDEKSDVYSFGVVLLELITGRRPIGDFGEEGLDLVQWTRISTNWSKEGVVTILDPWLKSKVPLEEAMQVFFVAMLCVQEHSAERPTMREVVLMLEQAKQSYGFRAP</sequence>
<dbReference type="PROSITE" id="PS50011">
    <property type="entry name" value="PROTEIN_KINASE_DOM"/>
    <property type="match status" value="1"/>
</dbReference>
<dbReference type="FunFam" id="3.80.10.10:FF:000560">
    <property type="entry name" value="Leucine-rich repeat receptor-like serine/threonine-protein kinase BAM3"/>
    <property type="match status" value="1"/>
</dbReference>
<feature type="domain" description="Protein kinase" evidence="23">
    <location>
        <begin position="711"/>
        <end position="994"/>
    </location>
</feature>
<evidence type="ECO:0000256" key="1">
    <source>
        <dbReference type="ARBA" id="ARBA00004167"/>
    </source>
</evidence>
<evidence type="ECO:0000313" key="24">
    <source>
        <dbReference type="EMBL" id="WOL11065.1"/>
    </source>
</evidence>
<dbReference type="InterPro" id="IPR008271">
    <property type="entry name" value="Ser/Thr_kinase_AS"/>
</dbReference>
<keyword evidence="15 21" id="KW-1133">Transmembrane helix</keyword>
<keyword evidence="16 21" id="KW-0472">Membrane</keyword>
<dbReference type="PROSITE" id="PS00108">
    <property type="entry name" value="PROTEIN_KINASE_ST"/>
    <property type="match status" value="1"/>
</dbReference>
<dbReference type="AlphaFoldDB" id="A0AAQ3KM18"/>
<dbReference type="FunFam" id="1.10.510.10:FF:000201">
    <property type="entry name" value="Leucine-rich repeat receptor-like serine/threonine-protein kinase"/>
    <property type="match status" value="1"/>
</dbReference>
<accession>A0AAQ3KM18</accession>
<dbReference type="InterPro" id="IPR011009">
    <property type="entry name" value="Kinase-like_dom_sf"/>
</dbReference>
<name>A0AAQ3KM18_9LILI</name>
<evidence type="ECO:0000256" key="22">
    <source>
        <dbReference type="SAM" id="SignalP"/>
    </source>
</evidence>
<evidence type="ECO:0000256" key="12">
    <source>
        <dbReference type="ARBA" id="ARBA00022777"/>
    </source>
</evidence>
<dbReference type="SUPFAM" id="SSF56112">
    <property type="entry name" value="Protein kinase-like (PK-like)"/>
    <property type="match status" value="1"/>
</dbReference>
<dbReference type="EC" id="2.7.11.1" evidence="3"/>
<keyword evidence="9 22" id="KW-0732">Signal</keyword>
<organism evidence="24 25">
    <name type="scientific">Canna indica</name>
    <name type="common">Indian-shot</name>
    <dbReference type="NCBI Taxonomy" id="4628"/>
    <lineage>
        <taxon>Eukaryota</taxon>
        <taxon>Viridiplantae</taxon>
        <taxon>Streptophyta</taxon>
        <taxon>Embryophyta</taxon>
        <taxon>Tracheophyta</taxon>
        <taxon>Spermatophyta</taxon>
        <taxon>Magnoliopsida</taxon>
        <taxon>Liliopsida</taxon>
        <taxon>Zingiberales</taxon>
        <taxon>Cannaceae</taxon>
        <taxon>Canna</taxon>
    </lineage>
</organism>
<dbReference type="PANTHER" id="PTHR48053:SF43">
    <property type="entry name" value="LEUCINE-RICH REPEAT RECEPTOR-LIKE SERINE_THREONINE-PROTEIN KINASE BAM3"/>
    <property type="match status" value="1"/>
</dbReference>
<dbReference type="InterPro" id="IPR003591">
    <property type="entry name" value="Leu-rich_rpt_typical-subtyp"/>
</dbReference>
<keyword evidence="14" id="KW-0067">ATP-binding</keyword>
<keyword evidence="12 24" id="KW-0418">Kinase</keyword>
<keyword evidence="25" id="KW-1185">Reference proteome</keyword>
<evidence type="ECO:0000256" key="10">
    <source>
        <dbReference type="ARBA" id="ARBA00022737"/>
    </source>
</evidence>
<feature type="signal peptide" evidence="22">
    <location>
        <begin position="1"/>
        <end position="27"/>
    </location>
</feature>
<dbReference type="GO" id="GO:0009908">
    <property type="term" value="P:flower development"/>
    <property type="evidence" value="ECO:0007669"/>
    <property type="project" value="UniProtKB-ARBA"/>
</dbReference>
<evidence type="ECO:0000256" key="16">
    <source>
        <dbReference type="ARBA" id="ARBA00023136"/>
    </source>
</evidence>
<comment type="similarity">
    <text evidence="2">Belongs to the protein kinase superfamily. Ser/Thr protein kinase family.</text>
</comment>
<dbReference type="FunFam" id="3.80.10.10:FF:000108">
    <property type="entry name" value="Leucine-rich repeat receptor-like serine/threonine-protein kinase BAM3"/>
    <property type="match status" value="1"/>
</dbReference>
<dbReference type="FunFam" id="3.30.200.20:FF:000292">
    <property type="entry name" value="Leucine-rich repeat receptor-like serine/threonine-protein kinase BAM1"/>
    <property type="match status" value="1"/>
</dbReference>
<dbReference type="Pfam" id="PF23598">
    <property type="entry name" value="LRR_14"/>
    <property type="match status" value="1"/>
</dbReference>
<keyword evidence="11" id="KW-0547">Nucleotide-binding</keyword>
<dbReference type="PANTHER" id="PTHR48053">
    <property type="entry name" value="LEUCINE RICH REPEAT FAMILY PROTEIN, EXPRESSED"/>
    <property type="match status" value="1"/>
</dbReference>
<dbReference type="Gene3D" id="3.80.10.10">
    <property type="entry name" value="Ribonuclease Inhibitor"/>
    <property type="match status" value="3"/>
</dbReference>
<evidence type="ECO:0000256" key="19">
    <source>
        <dbReference type="ARBA" id="ARBA00047899"/>
    </source>
</evidence>
<evidence type="ECO:0000256" key="5">
    <source>
        <dbReference type="ARBA" id="ARBA00022527"/>
    </source>
</evidence>
<dbReference type="InterPro" id="IPR013210">
    <property type="entry name" value="LRR_N_plant-typ"/>
</dbReference>
<dbReference type="Pfam" id="PF08263">
    <property type="entry name" value="LRRNT_2"/>
    <property type="match status" value="1"/>
</dbReference>
<dbReference type="InterPro" id="IPR055414">
    <property type="entry name" value="LRR_R13L4/SHOC2-like"/>
</dbReference>
<evidence type="ECO:0000313" key="25">
    <source>
        <dbReference type="Proteomes" id="UP001327560"/>
    </source>
</evidence>
<evidence type="ECO:0000256" key="11">
    <source>
        <dbReference type="ARBA" id="ARBA00022741"/>
    </source>
</evidence>
<dbReference type="PROSITE" id="PS51450">
    <property type="entry name" value="LRR"/>
    <property type="match status" value="1"/>
</dbReference>
<evidence type="ECO:0000256" key="21">
    <source>
        <dbReference type="SAM" id="Phobius"/>
    </source>
</evidence>